<dbReference type="EMBL" id="LR798324">
    <property type="protein sequence ID" value="CAB5223666.1"/>
    <property type="molecule type" value="Genomic_DNA"/>
</dbReference>
<gene>
    <name evidence="1" type="ORF">UFOVP388_8</name>
</gene>
<name>A0A6J7X3L8_9CAUD</name>
<sequence length="105" mass="12563">MKQTDKNFFDAIPQIGTKELNNLAKEMVSGKPKPQTAIEWLVKQIEKTTYLYNEDKIAIKQAKEMEKEQLRKCYHFAQIEQQKEFSSIYVGMSFEKWYNEIYKNE</sequence>
<proteinExistence type="predicted"/>
<accession>A0A6J7X3L8</accession>
<organism evidence="1">
    <name type="scientific">uncultured Caudovirales phage</name>
    <dbReference type="NCBI Taxonomy" id="2100421"/>
    <lineage>
        <taxon>Viruses</taxon>
        <taxon>Duplodnaviria</taxon>
        <taxon>Heunggongvirae</taxon>
        <taxon>Uroviricota</taxon>
        <taxon>Caudoviricetes</taxon>
        <taxon>Peduoviridae</taxon>
        <taxon>Maltschvirus</taxon>
        <taxon>Maltschvirus maltsch</taxon>
    </lineage>
</organism>
<reference evidence="1" key="1">
    <citation type="submission" date="2020-05" db="EMBL/GenBank/DDBJ databases">
        <authorList>
            <person name="Chiriac C."/>
            <person name="Salcher M."/>
            <person name="Ghai R."/>
            <person name="Kavagutti S V."/>
        </authorList>
    </citation>
    <scope>NUCLEOTIDE SEQUENCE</scope>
</reference>
<protein>
    <submittedName>
        <fullName evidence="1">Uncharacterized protein</fullName>
    </submittedName>
</protein>
<evidence type="ECO:0000313" key="1">
    <source>
        <dbReference type="EMBL" id="CAB5223666.1"/>
    </source>
</evidence>